<keyword evidence="3" id="KW-1185">Reference proteome</keyword>
<keyword evidence="1" id="KW-0812">Transmembrane</keyword>
<feature type="transmembrane region" description="Helical" evidence="1">
    <location>
        <begin position="48"/>
        <end position="66"/>
    </location>
</feature>
<dbReference type="GO" id="GO:0015097">
    <property type="term" value="F:mercury ion transmembrane transporter activity"/>
    <property type="evidence" value="ECO:0007669"/>
    <property type="project" value="InterPro"/>
</dbReference>
<dbReference type="InterPro" id="IPR004891">
    <property type="entry name" value="Mercury-R_MerC"/>
</dbReference>
<reference evidence="3" key="1">
    <citation type="submission" date="2019-08" db="EMBL/GenBank/DDBJ databases">
        <title>Seonamhaeicola sediminis sp. nov., isolated from marine sediment.</title>
        <authorList>
            <person name="Cao W.R."/>
        </authorList>
    </citation>
    <scope>NUCLEOTIDE SEQUENCE [LARGE SCALE GENOMIC DNA]</scope>
    <source>
        <strain evidence="3">Gy8</strain>
    </source>
</reference>
<evidence type="ECO:0000256" key="1">
    <source>
        <dbReference type="SAM" id="Phobius"/>
    </source>
</evidence>
<feature type="transmembrane region" description="Helical" evidence="1">
    <location>
        <begin position="104"/>
        <end position="121"/>
    </location>
</feature>
<accession>A0A5C7AW71</accession>
<proteinExistence type="predicted"/>
<dbReference type="RefSeq" id="WP_147133570.1">
    <property type="nucleotide sequence ID" value="NZ_VOSC01000019.1"/>
</dbReference>
<dbReference type="Proteomes" id="UP000321790">
    <property type="component" value="Unassembled WGS sequence"/>
</dbReference>
<name>A0A5C7AW71_9FLAO</name>
<dbReference type="OrthoDB" id="1274419at2"/>
<dbReference type="Pfam" id="PF03203">
    <property type="entry name" value="MerC"/>
    <property type="match status" value="1"/>
</dbReference>
<dbReference type="EMBL" id="VOSC01000019">
    <property type="protein sequence ID" value="TXE11819.1"/>
    <property type="molecule type" value="Genomic_DNA"/>
</dbReference>
<evidence type="ECO:0000313" key="3">
    <source>
        <dbReference type="Proteomes" id="UP000321790"/>
    </source>
</evidence>
<evidence type="ECO:0000313" key="2">
    <source>
        <dbReference type="EMBL" id="TXE11819.1"/>
    </source>
</evidence>
<sequence>MKIAIKKPDTLGALASTLCLIHCLLTPFIFLAQTKVAACCATNGVPNWWKSIDFIFLIISFFAVYQSAKNSTKKTVKMALWFCWSLLCFLIINEKLAWFHLPEILIYLTAISMVILHVYNLKYCQCKTDNCCTNNE</sequence>
<comment type="caution">
    <text evidence="2">The sequence shown here is derived from an EMBL/GenBank/DDBJ whole genome shotgun (WGS) entry which is preliminary data.</text>
</comment>
<feature type="transmembrane region" description="Helical" evidence="1">
    <location>
        <begin position="78"/>
        <end position="98"/>
    </location>
</feature>
<dbReference type="GO" id="GO:0016020">
    <property type="term" value="C:membrane"/>
    <property type="evidence" value="ECO:0007669"/>
    <property type="project" value="InterPro"/>
</dbReference>
<protein>
    <submittedName>
        <fullName evidence="2">MerC domain-containing protein</fullName>
    </submittedName>
</protein>
<keyword evidence="1" id="KW-0472">Membrane</keyword>
<dbReference type="AlphaFoldDB" id="A0A5C7AW71"/>
<organism evidence="2 3">
    <name type="scientific">Seonamhaeicola algicola</name>
    <dbReference type="NCBI Taxonomy" id="1719036"/>
    <lineage>
        <taxon>Bacteria</taxon>
        <taxon>Pseudomonadati</taxon>
        <taxon>Bacteroidota</taxon>
        <taxon>Flavobacteriia</taxon>
        <taxon>Flavobacteriales</taxon>
        <taxon>Flavobacteriaceae</taxon>
    </lineage>
</organism>
<keyword evidence="1" id="KW-1133">Transmembrane helix</keyword>
<gene>
    <name evidence="2" type="ORF">FUA26_07070</name>
</gene>